<evidence type="ECO:0000256" key="1">
    <source>
        <dbReference type="SAM" id="MobiDB-lite"/>
    </source>
</evidence>
<evidence type="ECO:0008006" key="4">
    <source>
        <dbReference type="Google" id="ProtNLM"/>
    </source>
</evidence>
<evidence type="ECO:0000313" key="3">
    <source>
        <dbReference type="Proteomes" id="UP000745764"/>
    </source>
</evidence>
<dbReference type="InterPro" id="IPR038084">
    <property type="entry name" value="PduO/GlcC-like_sf"/>
</dbReference>
<dbReference type="EMBL" id="CAINUL010000001">
    <property type="protein sequence ID" value="CAD0105934.1"/>
    <property type="molecule type" value="Genomic_DNA"/>
</dbReference>
<protein>
    <recommendedName>
        <fullName evidence="4">DUF336-domain-containing protein</fullName>
    </recommendedName>
</protein>
<feature type="region of interest" description="Disordered" evidence="1">
    <location>
        <begin position="19"/>
        <end position="45"/>
    </location>
</feature>
<comment type="caution">
    <text evidence="2">The sequence shown here is derived from an EMBL/GenBank/DDBJ whole genome shotgun (WGS) entry which is preliminary data.</text>
</comment>
<keyword evidence="3" id="KW-1185">Reference proteome</keyword>
<dbReference type="InterPro" id="IPR005624">
    <property type="entry name" value="PduO/GlcC-like"/>
</dbReference>
<dbReference type="InterPro" id="IPR052517">
    <property type="entry name" value="GlcG_carb_metab_protein"/>
</dbReference>
<feature type="non-terminal residue" evidence="2">
    <location>
        <position position="1"/>
    </location>
</feature>
<dbReference type="PANTHER" id="PTHR34309:SF1">
    <property type="entry name" value="PROTEIN GLCG"/>
    <property type="match status" value="1"/>
</dbReference>
<dbReference type="Gene3D" id="3.30.450.150">
    <property type="entry name" value="Haem-degrading domain"/>
    <property type="match status" value="1"/>
</dbReference>
<gene>
    <name evidence="2" type="ORF">AWRI4620_LOCUS189</name>
</gene>
<name>A0A9N8K7S6_9PEZI</name>
<dbReference type="PANTHER" id="PTHR34309">
    <property type="entry name" value="SLR1406 PROTEIN"/>
    <property type="match status" value="1"/>
</dbReference>
<accession>A0A9N8K7S6</accession>
<dbReference type="Proteomes" id="UP000745764">
    <property type="component" value="Unassembled WGS sequence"/>
</dbReference>
<proteinExistence type="predicted"/>
<dbReference type="OrthoDB" id="5075159at2759"/>
<evidence type="ECO:0000313" key="2">
    <source>
        <dbReference type="EMBL" id="CAD0105934.1"/>
    </source>
</evidence>
<dbReference type="AlphaFoldDB" id="A0A9N8K7S6"/>
<organism evidence="2 3">
    <name type="scientific">Aureobasidium uvarum</name>
    <dbReference type="NCBI Taxonomy" id="2773716"/>
    <lineage>
        <taxon>Eukaryota</taxon>
        <taxon>Fungi</taxon>
        <taxon>Dikarya</taxon>
        <taxon>Ascomycota</taxon>
        <taxon>Pezizomycotina</taxon>
        <taxon>Dothideomycetes</taxon>
        <taxon>Dothideomycetidae</taxon>
        <taxon>Dothideales</taxon>
        <taxon>Saccotheciaceae</taxon>
        <taxon>Aureobasidium</taxon>
    </lineage>
</organism>
<reference evidence="2" key="1">
    <citation type="submission" date="2020-06" db="EMBL/GenBank/DDBJ databases">
        <authorList>
            <person name="Onetto C."/>
        </authorList>
    </citation>
    <scope>NUCLEOTIDE SEQUENCE</scope>
</reference>
<sequence length="188" mass="18767">SLLTIALLSLGACAAPPAPAAGSAAPPAPPAPPAGNKAATNGVGSTPAQRHVISVSQAEEIIAAAVKEANTVIPENIAIVDPSGMLVAFHRMDNAFPGSIDISIKKARTTVLFNGAYSTADLTAAAQGPLYGVEETNGGLVVFGGGLPLYKNDYLIGGIGVSGGSVDQDVQVVKAAVAWFSNTTLAAY</sequence>
<dbReference type="SUPFAM" id="SSF143744">
    <property type="entry name" value="GlcG-like"/>
    <property type="match status" value="1"/>
</dbReference>
<dbReference type="Pfam" id="PF03928">
    <property type="entry name" value="HbpS-like"/>
    <property type="match status" value="1"/>
</dbReference>